<dbReference type="KEGG" id="hyj:FHG12_20200"/>
<dbReference type="InterPro" id="IPR036890">
    <property type="entry name" value="HATPase_C_sf"/>
</dbReference>
<evidence type="ECO:0000259" key="18">
    <source>
        <dbReference type="PROSITE" id="PS50885"/>
    </source>
</evidence>
<keyword evidence="6" id="KW-0597">Phosphoprotein</keyword>
<evidence type="ECO:0000256" key="1">
    <source>
        <dbReference type="ARBA" id="ARBA00000085"/>
    </source>
</evidence>
<dbReference type="SMART" id="SM00388">
    <property type="entry name" value="HisKA"/>
    <property type="match status" value="1"/>
</dbReference>
<dbReference type="GO" id="GO:0005524">
    <property type="term" value="F:ATP binding"/>
    <property type="evidence" value="ECO:0007669"/>
    <property type="project" value="UniProtKB-KW"/>
</dbReference>
<organism evidence="19 20">
    <name type="scientific">Hymenobacter jejuensis</name>
    <dbReference type="NCBI Taxonomy" id="2502781"/>
    <lineage>
        <taxon>Bacteria</taxon>
        <taxon>Pseudomonadati</taxon>
        <taxon>Bacteroidota</taxon>
        <taxon>Cytophagia</taxon>
        <taxon>Cytophagales</taxon>
        <taxon>Hymenobacteraceae</taxon>
        <taxon>Hymenobacter</taxon>
    </lineage>
</organism>
<dbReference type="SMART" id="SM00091">
    <property type="entry name" value="PAS"/>
    <property type="match status" value="1"/>
</dbReference>
<dbReference type="GO" id="GO:0000155">
    <property type="term" value="F:phosphorelay sensor kinase activity"/>
    <property type="evidence" value="ECO:0007669"/>
    <property type="project" value="InterPro"/>
</dbReference>
<evidence type="ECO:0000256" key="12">
    <source>
        <dbReference type="ARBA" id="ARBA00022989"/>
    </source>
</evidence>
<dbReference type="InterPro" id="IPR004358">
    <property type="entry name" value="Sig_transdc_His_kin-like_C"/>
</dbReference>
<dbReference type="Proteomes" id="UP000305398">
    <property type="component" value="Chromosome"/>
</dbReference>
<reference evidence="19 20" key="1">
    <citation type="submission" date="2019-06" db="EMBL/GenBank/DDBJ databases">
        <authorList>
            <person name="Srinivasan S."/>
        </authorList>
    </citation>
    <scope>NUCLEOTIDE SEQUENCE [LARGE SCALE GENOMIC DNA]</scope>
    <source>
        <strain evidence="19 20">17J68-5</strain>
    </source>
</reference>
<dbReference type="InterPro" id="IPR003661">
    <property type="entry name" value="HisK_dim/P_dom"/>
</dbReference>
<dbReference type="SUPFAM" id="SSF55785">
    <property type="entry name" value="PYP-like sensor domain (PAS domain)"/>
    <property type="match status" value="1"/>
</dbReference>
<dbReference type="PANTHER" id="PTHR42878:SF7">
    <property type="entry name" value="SENSOR HISTIDINE KINASE GLRK"/>
    <property type="match status" value="1"/>
</dbReference>
<keyword evidence="14 15" id="KW-0472">Membrane</keyword>
<dbReference type="CDD" id="cd06225">
    <property type="entry name" value="HAMP"/>
    <property type="match status" value="1"/>
</dbReference>
<dbReference type="Pfam" id="PF00989">
    <property type="entry name" value="PAS"/>
    <property type="match status" value="1"/>
</dbReference>
<gene>
    <name evidence="19" type="ORF">FHG12_20200</name>
</gene>
<dbReference type="Pfam" id="PF00512">
    <property type="entry name" value="HisKA"/>
    <property type="match status" value="1"/>
</dbReference>
<keyword evidence="7" id="KW-0808">Transferase</keyword>
<dbReference type="SUPFAM" id="SSF158472">
    <property type="entry name" value="HAMP domain-like"/>
    <property type="match status" value="1"/>
</dbReference>
<dbReference type="Pfam" id="PF02518">
    <property type="entry name" value="HATPase_c"/>
    <property type="match status" value="1"/>
</dbReference>
<dbReference type="GO" id="GO:0030295">
    <property type="term" value="F:protein kinase activator activity"/>
    <property type="evidence" value="ECO:0007669"/>
    <property type="project" value="TreeGrafter"/>
</dbReference>
<evidence type="ECO:0000256" key="14">
    <source>
        <dbReference type="ARBA" id="ARBA00023136"/>
    </source>
</evidence>
<comment type="catalytic activity">
    <reaction evidence="1">
        <text>ATP + protein L-histidine = ADP + protein N-phospho-L-histidine.</text>
        <dbReference type="EC" id="2.7.13.3"/>
    </reaction>
</comment>
<dbReference type="GO" id="GO:0000156">
    <property type="term" value="F:phosphorelay response regulator activity"/>
    <property type="evidence" value="ECO:0007669"/>
    <property type="project" value="TreeGrafter"/>
</dbReference>
<dbReference type="Gene3D" id="1.10.287.130">
    <property type="match status" value="1"/>
</dbReference>
<feature type="domain" description="PAS" evidence="17">
    <location>
        <begin position="224"/>
        <end position="289"/>
    </location>
</feature>
<dbReference type="Gene3D" id="3.30.450.20">
    <property type="entry name" value="PAS domain"/>
    <property type="match status" value="1"/>
</dbReference>
<evidence type="ECO:0000313" key="20">
    <source>
        <dbReference type="Proteomes" id="UP000305398"/>
    </source>
</evidence>
<evidence type="ECO:0000256" key="13">
    <source>
        <dbReference type="ARBA" id="ARBA00023012"/>
    </source>
</evidence>
<dbReference type="SMART" id="SM00387">
    <property type="entry name" value="HATPase_c"/>
    <property type="match status" value="1"/>
</dbReference>
<dbReference type="InterPro" id="IPR003594">
    <property type="entry name" value="HATPase_dom"/>
</dbReference>
<evidence type="ECO:0000256" key="8">
    <source>
        <dbReference type="ARBA" id="ARBA00022692"/>
    </source>
</evidence>
<evidence type="ECO:0000256" key="10">
    <source>
        <dbReference type="ARBA" id="ARBA00022777"/>
    </source>
</evidence>
<dbReference type="EC" id="2.7.13.3" evidence="4"/>
<dbReference type="PROSITE" id="PS50112">
    <property type="entry name" value="PAS"/>
    <property type="match status" value="1"/>
</dbReference>
<dbReference type="PRINTS" id="PR00344">
    <property type="entry name" value="BCTRLSENSOR"/>
</dbReference>
<dbReference type="SUPFAM" id="SSF47384">
    <property type="entry name" value="Homodimeric domain of signal transducing histidine kinase"/>
    <property type="match status" value="1"/>
</dbReference>
<keyword evidence="20" id="KW-1185">Reference proteome</keyword>
<dbReference type="InterPro" id="IPR035965">
    <property type="entry name" value="PAS-like_dom_sf"/>
</dbReference>
<dbReference type="GO" id="GO:0007234">
    <property type="term" value="P:osmosensory signaling via phosphorelay pathway"/>
    <property type="evidence" value="ECO:0007669"/>
    <property type="project" value="TreeGrafter"/>
</dbReference>
<evidence type="ECO:0000259" key="17">
    <source>
        <dbReference type="PROSITE" id="PS50112"/>
    </source>
</evidence>
<dbReference type="GO" id="GO:0006355">
    <property type="term" value="P:regulation of DNA-templated transcription"/>
    <property type="evidence" value="ECO:0007669"/>
    <property type="project" value="InterPro"/>
</dbReference>
<name>A0A5B8A6H1_9BACT</name>
<keyword evidence="12 15" id="KW-1133">Transmembrane helix</keyword>
<dbReference type="FunFam" id="3.30.565.10:FF:000023">
    <property type="entry name" value="PAS domain-containing sensor histidine kinase"/>
    <property type="match status" value="1"/>
</dbReference>
<dbReference type="CDD" id="cd00130">
    <property type="entry name" value="PAS"/>
    <property type="match status" value="1"/>
</dbReference>
<dbReference type="PANTHER" id="PTHR42878">
    <property type="entry name" value="TWO-COMPONENT HISTIDINE KINASE"/>
    <property type="match status" value="1"/>
</dbReference>
<evidence type="ECO:0000256" key="4">
    <source>
        <dbReference type="ARBA" id="ARBA00012438"/>
    </source>
</evidence>
<dbReference type="OrthoDB" id="9813151at2"/>
<feature type="transmembrane region" description="Helical" evidence="15">
    <location>
        <begin position="142"/>
        <end position="161"/>
    </location>
</feature>
<dbReference type="InterPro" id="IPR013767">
    <property type="entry name" value="PAS_fold"/>
</dbReference>
<dbReference type="EMBL" id="CP040896">
    <property type="protein sequence ID" value="QDA62276.1"/>
    <property type="molecule type" value="Genomic_DNA"/>
</dbReference>
<keyword evidence="13" id="KW-0902">Two-component regulatory system</keyword>
<feature type="domain" description="HAMP" evidence="18">
    <location>
        <begin position="163"/>
        <end position="215"/>
    </location>
</feature>
<accession>A0A5B8A6H1</accession>
<dbReference type="InterPro" id="IPR005467">
    <property type="entry name" value="His_kinase_dom"/>
</dbReference>
<keyword evidence="10" id="KW-0418">Kinase</keyword>
<feature type="domain" description="Histidine kinase" evidence="16">
    <location>
        <begin position="359"/>
        <end position="575"/>
    </location>
</feature>
<sequence>MLLLLVALGGYAFYTVQRLDRSARAVLQANFYTVQLGQQMLRALDQMERPPSVATGLRVFRQNLTREAGNITEPGEKELVDSLAQNLADYQQLYDDSAAAAQRLSELAQLRRQTHRMVQLNMDALVAKRDFANRTAEQTGRYLLAFIAFSIIVASFLVLSVPEAVVTPLRKLFVSIEHATNQDFTATIPVESRDEFGRVARAFNRMLVQLNDYRSSTLAQLVTERNRASSIVNTLDEGLLLLDQNRDVLLANPVVCQLLNLPAEQLVGRPAAEVAQKNDLLRELLKPLDAPRRDAVVADAPLLTIAQNGEEAYYRLAVQDLISFNDALDQMEFVGQIITLRNVSDFKRLDLMKSNFLATVSHELKTPLSSMNINLKLLQDDRLPAGERQRITASIRQETQRLQRMVGELLDVSRLDSGAGIQLDLRPTQMRDVVQYATDTVQAQLADKHIRLDLQLPPNLPAARADVEKTTWVLINLLANAIRYSPVDETLTVSAEVVGKWLQVSVKDNGPGIAAEHHERIFQRFAQIPDKAGYRGGSGLGLSIAREFITTQGGRLWVESELGSGSTFRFTLPVS</sequence>
<keyword evidence="5" id="KW-1003">Cell membrane</keyword>
<dbReference type="AlphaFoldDB" id="A0A5B8A6H1"/>
<evidence type="ECO:0000256" key="5">
    <source>
        <dbReference type="ARBA" id="ARBA00022475"/>
    </source>
</evidence>
<dbReference type="InterPro" id="IPR050351">
    <property type="entry name" value="BphY/WalK/GraS-like"/>
</dbReference>
<dbReference type="InterPro" id="IPR036097">
    <property type="entry name" value="HisK_dim/P_sf"/>
</dbReference>
<evidence type="ECO:0000256" key="15">
    <source>
        <dbReference type="SAM" id="Phobius"/>
    </source>
</evidence>
<dbReference type="CDD" id="cd00082">
    <property type="entry name" value="HisKA"/>
    <property type="match status" value="1"/>
</dbReference>
<evidence type="ECO:0000313" key="19">
    <source>
        <dbReference type="EMBL" id="QDA62276.1"/>
    </source>
</evidence>
<dbReference type="FunFam" id="1.10.287.130:FF:000001">
    <property type="entry name" value="Two-component sensor histidine kinase"/>
    <property type="match status" value="1"/>
</dbReference>
<protein>
    <recommendedName>
        <fullName evidence="4">histidine kinase</fullName>
        <ecNumber evidence="4">2.7.13.3</ecNumber>
    </recommendedName>
</protein>
<evidence type="ECO:0000256" key="3">
    <source>
        <dbReference type="ARBA" id="ARBA00004314"/>
    </source>
</evidence>
<dbReference type="GO" id="GO:0045121">
    <property type="term" value="C:membrane raft"/>
    <property type="evidence" value="ECO:0007669"/>
    <property type="project" value="UniProtKB-SubCell"/>
</dbReference>
<dbReference type="PROSITE" id="PS50109">
    <property type="entry name" value="HIS_KIN"/>
    <property type="match status" value="1"/>
</dbReference>
<evidence type="ECO:0000256" key="7">
    <source>
        <dbReference type="ARBA" id="ARBA00022679"/>
    </source>
</evidence>
<evidence type="ECO:0000256" key="6">
    <source>
        <dbReference type="ARBA" id="ARBA00022553"/>
    </source>
</evidence>
<proteinExistence type="predicted"/>
<keyword evidence="11" id="KW-0067">ATP-binding</keyword>
<dbReference type="SUPFAM" id="SSF55874">
    <property type="entry name" value="ATPase domain of HSP90 chaperone/DNA topoisomerase II/histidine kinase"/>
    <property type="match status" value="1"/>
</dbReference>
<dbReference type="SMART" id="SM00304">
    <property type="entry name" value="HAMP"/>
    <property type="match status" value="1"/>
</dbReference>
<evidence type="ECO:0000259" key="16">
    <source>
        <dbReference type="PROSITE" id="PS50109"/>
    </source>
</evidence>
<evidence type="ECO:0000256" key="2">
    <source>
        <dbReference type="ARBA" id="ARBA00004236"/>
    </source>
</evidence>
<dbReference type="PROSITE" id="PS50885">
    <property type="entry name" value="HAMP"/>
    <property type="match status" value="1"/>
</dbReference>
<dbReference type="RefSeq" id="WP_139517507.1">
    <property type="nucleotide sequence ID" value="NZ_CP040896.1"/>
</dbReference>
<comment type="subcellular location">
    <subcellularLocation>
        <location evidence="2">Cell membrane</location>
    </subcellularLocation>
    <subcellularLocation>
        <location evidence="3">Membrane raft</location>
        <topology evidence="3">Multi-pass membrane protein</topology>
    </subcellularLocation>
</comment>
<evidence type="ECO:0000256" key="9">
    <source>
        <dbReference type="ARBA" id="ARBA00022741"/>
    </source>
</evidence>
<dbReference type="Pfam" id="PF00672">
    <property type="entry name" value="HAMP"/>
    <property type="match status" value="1"/>
</dbReference>
<dbReference type="InterPro" id="IPR000014">
    <property type="entry name" value="PAS"/>
</dbReference>
<dbReference type="InterPro" id="IPR003660">
    <property type="entry name" value="HAMP_dom"/>
</dbReference>
<evidence type="ECO:0000256" key="11">
    <source>
        <dbReference type="ARBA" id="ARBA00022840"/>
    </source>
</evidence>
<dbReference type="GO" id="GO:0005886">
    <property type="term" value="C:plasma membrane"/>
    <property type="evidence" value="ECO:0007669"/>
    <property type="project" value="UniProtKB-SubCell"/>
</dbReference>
<keyword evidence="8 15" id="KW-0812">Transmembrane</keyword>
<dbReference type="Gene3D" id="3.30.565.10">
    <property type="entry name" value="Histidine kinase-like ATPase, C-terminal domain"/>
    <property type="match status" value="1"/>
</dbReference>
<dbReference type="CDD" id="cd00075">
    <property type="entry name" value="HATPase"/>
    <property type="match status" value="1"/>
</dbReference>
<dbReference type="Gene3D" id="6.10.340.10">
    <property type="match status" value="1"/>
</dbReference>
<keyword evidence="9" id="KW-0547">Nucleotide-binding</keyword>